<comment type="caution">
    <text evidence="9">The sequence shown here is derived from an EMBL/GenBank/DDBJ whole genome shotgun (WGS) entry which is preliminary data.</text>
</comment>
<dbReference type="InterPro" id="IPR020578">
    <property type="entry name" value="Aminotrans_V_PyrdxlP_BS"/>
</dbReference>
<dbReference type="PROSITE" id="PS00595">
    <property type="entry name" value="AA_TRANSFER_CLASS_5"/>
    <property type="match status" value="1"/>
</dbReference>
<dbReference type="InterPro" id="IPR000192">
    <property type="entry name" value="Aminotrans_V_dom"/>
</dbReference>
<accession>A0ABR3JCP0</accession>
<evidence type="ECO:0000256" key="1">
    <source>
        <dbReference type="ARBA" id="ARBA00001933"/>
    </source>
</evidence>
<feature type="region of interest" description="Disordered" evidence="7">
    <location>
        <begin position="200"/>
        <end position="235"/>
    </location>
</feature>
<evidence type="ECO:0000256" key="5">
    <source>
        <dbReference type="RuleBase" id="RU004075"/>
    </source>
</evidence>
<feature type="domain" description="Aminotransferase class V" evidence="8">
    <location>
        <begin position="1"/>
        <end position="163"/>
    </location>
</feature>
<dbReference type="InterPro" id="IPR015421">
    <property type="entry name" value="PyrdxlP-dep_Trfase_major"/>
</dbReference>
<dbReference type="EMBL" id="JASNQZ010000008">
    <property type="protein sequence ID" value="KAL0953479.1"/>
    <property type="molecule type" value="Genomic_DNA"/>
</dbReference>
<protein>
    <recommendedName>
        <fullName evidence="8">Aminotransferase class V domain-containing protein</fullName>
    </recommendedName>
</protein>
<evidence type="ECO:0000256" key="3">
    <source>
        <dbReference type="ARBA" id="ARBA00022679"/>
    </source>
</evidence>
<keyword evidence="10" id="KW-1185">Reference proteome</keyword>
<evidence type="ECO:0000313" key="9">
    <source>
        <dbReference type="EMBL" id="KAL0953479.1"/>
    </source>
</evidence>
<proteinExistence type="inferred from homology"/>
<evidence type="ECO:0000256" key="7">
    <source>
        <dbReference type="SAM" id="MobiDB-lite"/>
    </source>
</evidence>
<keyword evidence="4" id="KW-0663">Pyridoxal phosphate</keyword>
<keyword evidence="3" id="KW-0808">Transferase</keyword>
<dbReference type="Proteomes" id="UP001556367">
    <property type="component" value="Unassembled WGS sequence"/>
</dbReference>
<comment type="cofactor">
    <cofactor evidence="1 6">
        <name>pyridoxal 5'-phosphate</name>
        <dbReference type="ChEBI" id="CHEBI:597326"/>
    </cofactor>
</comment>
<reference evidence="10" key="1">
    <citation type="submission" date="2024-06" db="EMBL/GenBank/DDBJ databases">
        <title>Multi-omics analyses provide insights into the biosynthesis of the anticancer antibiotic pleurotin in Hohenbuehelia grisea.</title>
        <authorList>
            <person name="Weaver J.A."/>
            <person name="Alberti F."/>
        </authorList>
    </citation>
    <scope>NUCLEOTIDE SEQUENCE [LARGE SCALE GENOMIC DNA]</scope>
    <source>
        <strain evidence="10">T-177</strain>
    </source>
</reference>
<evidence type="ECO:0000259" key="8">
    <source>
        <dbReference type="Pfam" id="PF00266"/>
    </source>
</evidence>
<evidence type="ECO:0000256" key="2">
    <source>
        <dbReference type="ARBA" id="ARBA00022576"/>
    </source>
</evidence>
<name>A0ABR3JCP0_9AGAR</name>
<dbReference type="Gene3D" id="3.40.640.10">
    <property type="entry name" value="Type I PLP-dependent aspartate aminotransferase-like (Major domain)"/>
    <property type="match status" value="1"/>
</dbReference>
<dbReference type="PANTHER" id="PTHR21152:SF24">
    <property type="entry name" value="ALANINE--GLYOXYLATE AMINOTRANSFERASE 1"/>
    <property type="match status" value="1"/>
</dbReference>
<dbReference type="InterPro" id="IPR015424">
    <property type="entry name" value="PyrdxlP-dep_Trfase"/>
</dbReference>
<organism evidence="9 10">
    <name type="scientific">Hohenbuehelia grisea</name>
    <dbReference type="NCBI Taxonomy" id="104357"/>
    <lineage>
        <taxon>Eukaryota</taxon>
        <taxon>Fungi</taxon>
        <taxon>Dikarya</taxon>
        <taxon>Basidiomycota</taxon>
        <taxon>Agaricomycotina</taxon>
        <taxon>Agaricomycetes</taxon>
        <taxon>Agaricomycetidae</taxon>
        <taxon>Agaricales</taxon>
        <taxon>Pleurotineae</taxon>
        <taxon>Pleurotaceae</taxon>
        <taxon>Hohenbuehelia</taxon>
    </lineage>
</organism>
<feature type="compositionally biased region" description="Polar residues" evidence="7">
    <location>
        <begin position="210"/>
        <end position="235"/>
    </location>
</feature>
<evidence type="ECO:0000256" key="6">
    <source>
        <dbReference type="RuleBase" id="RU004504"/>
    </source>
</evidence>
<dbReference type="PANTHER" id="PTHR21152">
    <property type="entry name" value="AMINOTRANSFERASE CLASS V"/>
    <property type="match status" value="1"/>
</dbReference>
<gene>
    <name evidence="9" type="ORF">HGRIS_004709</name>
</gene>
<dbReference type="SUPFAM" id="SSF53383">
    <property type="entry name" value="PLP-dependent transferases"/>
    <property type="match status" value="1"/>
</dbReference>
<evidence type="ECO:0000256" key="4">
    <source>
        <dbReference type="ARBA" id="ARBA00022898"/>
    </source>
</evidence>
<dbReference type="Pfam" id="PF00266">
    <property type="entry name" value="Aminotran_5"/>
    <property type="match status" value="1"/>
</dbReference>
<evidence type="ECO:0000313" key="10">
    <source>
        <dbReference type="Proteomes" id="UP001556367"/>
    </source>
</evidence>
<dbReference type="InterPro" id="IPR015422">
    <property type="entry name" value="PyrdxlP-dep_Trfase_small"/>
</dbReference>
<keyword evidence="2" id="KW-0032">Aminotransferase</keyword>
<comment type="similarity">
    <text evidence="5">Belongs to the class-V pyridoxal-phosphate-dependent aminotransferase family.</text>
</comment>
<sequence>MDAWDIDIVLAASQKGLGAPPGLSILVASERAMKVFEARKTPPTSYYASWKKWLPIMKAYEAGKPAYFGTPPVNLIRAFHASLTQLTKTRHLQMEDRFNAHKKASARVRAIAAQLGMQTVARSEKESANGMTAVYYPEGVGASDILPRLAERGVILAGGLHSQIKDQYFRIGHMGVSVTNPERGDVDTLTTSLAEAVRDARASKAKASEVKQTPTSGLGVGSLSQTASISAASRR</sequence>
<dbReference type="Gene3D" id="3.90.1150.10">
    <property type="entry name" value="Aspartate Aminotransferase, domain 1"/>
    <property type="match status" value="1"/>
</dbReference>
<feature type="compositionally biased region" description="Basic and acidic residues" evidence="7">
    <location>
        <begin position="200"/>
        <end position="209"/>
    </location>
</feature>